<accession>A0A0U0ZMX3</accession>
<dbReference type="EMBL" id="CSWP01000005">
    <property type="protein sequence ID" value="CPV56169.1"/>
    <property type="molecule type" value="Genomic_DNA"/>
</dbReference>
<name>A0A0U0ZMX3_9MYCO</name>
<reference evidence="1 2" key="1">
    <citation type="submission" date="2015-03" db="EMBL/GenBank/DDBJ databases">
        <authorList>
            <person name="Murphy D."/>
        </authorList>
    </citation>
    <scope>NUCLEOTIDE SEQUENCE [LARGE SCALE GENOMIC DNA]</scope>
    <source>
        <strain evidence="1 2">PAP088</strain>
    </source>
</reference>
<sequence length="153" mass="16673">MCVEPDPRRGISFSLVPYASSTGRFTTQWHRDQVVVIAAGGDLDATNAGCFVEYALRHIDEKHALVLDLRKLEFLGTEGFLALKTAWSYAHQRAIDCTLLPSAAVDRLLEIGDPECTVSTADSLREVLNRLALPPASNSDNYESAMGPPRLAG</sequence>
<dbReference type="SUPFAM" id="SSF52091">
    <property type="entry name" value="SpoIIaa-like"/>
    <property type="match status" value="1"/>
</dbReference>
<dbReference type="InterPro" id="IPR036513">
    <property type="entry name" value="STAS_dom_sf"/>
</dbReference>
<dbReference type="PROSITE" id="PS50801">
    <property type="entry name" value="STAS"/>
    <property type="match status" value="1"/>
</dbReference>
<dbReference type="Proteomes" id="UP000045782">
    <property type="component" value="Unassembled WGS sequence"/>
</dbReference>
<organism evidence="1 2">
    <name type="scientific">Mycobacteroides abscessus</name>
    <dbReference type="NCBI Taxonomy" id="36809"/>
    <lineage>
        <taxon>Bacteria</taxon>
        <taxon>Bacillati</taxon>
        <taxon>Actinomycetota</taxon>
        <taxon>Actinomycetes</taxon>
        <taxon>Mycobacteriales</taxon>
        <taxon>Mycobacteriaceae</taxon>
        <taxon>Mycobacteroides</taxon>
    </lineage>
</organism>
<dbReference type="CDD" id="cd07043">
    <property type="entry name" value="STAS_anti-anti-sigma_factors"/>
    <property type="match status" value="1"/>
</dbReference>
<evidence type="ECO:0000313" key="1">
    <source>
        <dbReference type="EMBL" id="CPV56169.1"/>
    </source>
</evidence>
<dbReference type="InterPro" id="IPR002645">
    <property type="entry name" value="STAS_dom"/>
</dbReference>
<dbReference type="Gene3D" id="3.30.750.24">
    <property type="entry name" value="STAS domain"/>
    <property type="match status" value="1"/>
</dbReference>
<dbReference type="Pfam" id="PF01740">
    <property type="entry name" value="STAS"/>
    <property type="match status" value="1"/>
</dbReference>
<proteinExistence type="predicted"/>
<evidence type="ECO:0000313" key="2">
    <source>
        <dbReference type="Proteomes" id="UP000045782"/>
    </source>
</evidence>
<protein>
    <submittedName>
        <fullName evidence="1">Putative sulfate transporter/antisigma-factor</fullName>
    </submittedName>
</protein>
<dbReference type="RefSeq" id="WP_005056479.1">
    <property type="nucleotide sequence ID" value="NZ_AP022621.1"/>
</dbReference>
<dbReference type="AlphaFoldDB" id="A0A0U0ZMX3"/>
<gene>
    <name evidence="1" type="ORF">ERS075579_02768</name>
</gene>